<accession>A0ABP9KSK0</accession>
<keyword evidence="5" id="KW-0349">Heme</keyword>
<keyword evidence="7" id="KW-0479">Metal-binding</keyword>
<evidence type="ECO:0000256" key="2">
    <source>
        <dbReference type="ARBA" id="ARBA00004651"/>
    </source>
</evidence>
<dbReference type="PANTHER" id="PTHR30529:SF1">
    <property type="entry name" value="CYTOCHROME B561 HOMOLOG 2"/>
    <property type="match status" value="1"/>
</dbReference>
<dbReference type="SUPFAM" id="SSF81342">
    <property type="entry name" value="Transmembrane di-heme cytochromes"/>
    <property type="match status" value="1"/>
</dbReference>
<evidence type="ECO:0000256" key="11">
    <source>
        <dbReference type="ARBA" id="ARBA00023136"/>
    </source>
</evidence>
<keyword evidence="4" id="KW-1003">Cell membrane</keyword>
<evidence type="ECO:0000256" key="4">
    <source>
        <dbReference type="ARBA" id="ARBA00022475"/>
    </source>
</evidence>
<keyword evidence="9 13" id="KW-1133">Transmembrane helix</keyword>
<evidence type="ECO:0000313" key="16">
    <source>
        <dbReference type="Proteomes" id="UP001499910"/>
    </source>
</evidence>
<evidence type="ECO:0000256" key="12">
    <source>
        <dbReference type="ARBA" id="ARBA00037975"/>
    </source>
</evidence>
<dbReference type="RefSeq" id="WP_259547178.1">
    <property type="nucleotide sequence ID" value="NZ_BAABHW010000001.1"/>
</dbReference>
<dbReference type="PANTHER" id="PTHR30529">
    <property type="entry name" value="CYTOCHROME B561"/>
    <property type="match status" value="1"/>
</dbReference>
<dbReference type="Proteomes" id="UP001499910">
    <property type="component" value="Unassembled WGS sequence"/>
</dbReference>
<evidence type="ECO:0000256" key="5">
    <source>
        <dbReference type="ARBA" id="ARBA00022617"/>
    </source>
</evidence>
<dbReference type="Pfam" id="PF01292">
    <property type="entry name" value="Ni_hydr_CYTB"/>
    <property type="match status" value="1"/>
</dbReference>
<feature type="domain" description="Cytochrome b561 bacterial/Ni-hydrogenase" evidence="14">
    <location>
        <begin position="14"/>
        <end position="176"/>
    </location>
</feature>
<evidence type="ECO:0000256" key="6">
    <source>
        <dbReference type="ARBA" id="ARBA00022692"/>
    </source>
</evidence>
<evidence type="ECO:0000256" key="3">
    <source>
        <dbReference type="ARBA" id="ARBA00022448"/>
    </source>
</evidence>
<comment type="similarity">
    <text evidence="12">Belongs to the cytochrome b561 family.</text>
</comment>
<evidence type="ECO:0000256" key="10">
    <source>
        <dbReference type="ARBA" id="ARBA00023004"/>
    </source>
</evidence>
<evidence type="ECO:0000259" key="14">
    <source>
        <dbReference type="Pfam" id="PF01292"/>
    </source>
</evidence>
<name>A0ABP9KSK0_9RHOB</name>
<dbReference type="EMBL" id="BAABHW010000001">
    <property type="protein sequence ID" value="GAA5064950.1"/>
    <property type="molecule type" value="Genomic_DNA"/>
</dbReference>
<evidence type="ECO:0000256" key="13">
    <source>
        <dbReference type="SAM" id="Phobius"/>
    </source>
</evidence>
<feature type="transmembrane region" description="Helical" evidence="13">
    <location>
        <begin position="98"/>
        <end position="125"/>
    </location>
</feature>
<comment type="subcellular location">
    <subcellularLocation>
        <location evidence="2">Cell membrane</location>
        <topology evidence="2">Multi-pass membrane protein</topology>
    </subcellularLocation>
</comment>
<dbReference type="InterPro" id="IPR016174">
    <property type="entry name" value="Di-haem_cyt_TM"/>
</dbReference>
<dbReference type="InterPro" id="IPR011577">
    <property type="entry name" value="Cyt_b561_bac/Ni-Hgenase"/>
</dbReference>
<comment type="caution">
    <text evidence="15">The sequence shown here is derived from an EMBL/GenBank/DDBJ whole genome shotgun (WGS) entry which is preliminary data.</text>
</comment>
<comment type="cofactor">
    <cofactor evidence="1">
        <name>heme b</name>
        <dbReference type="ChEBI" id="CHEBI:60344"/>
    </cofactor>
</comment>
<evidence type="ECO:0000256" key="7">
    <source>
        <dbReference type="ARBA" id="ARBA00022723"/>
    </source>
</evidence>
<keyword evidence="6 13" id="KW-0812">Transmembrane</keyword>
<feature type="transmembrane region" description="Helical" evidence="13">
    <location>
        <begin position="145"/>
        <end position="166"/>
    </location>
</feature>
<keyword evidence="3" id="KW-0813">Transport</keyword>
<sequence>MSISPNAHALPTAYTMLAKTLHWTVATVLTFVFLSGFAADSASMPESSGALRAHLAFGLSVGALTILRLAAWLTFDRRPAPVSHPVVLESVVARTTHILLYIVPLGMVISGVAMVAVSDAAPVIFGGEGDLPRFETLPPRAAHGFGASLLLALLTFHIGAALWHQFVRRDGIMRRMGLGWLFGGSVK</sequence>
<keyword evidence="16" id="KW-1185">Reference proteome</keyword>
<dbReference type="InterPro" id="IPR052168">
    <property type="entry name" value="Cytochrome_b561_oxidase"/>
</dbReference>
<feature type="transmembrane region" description="Helical" evidence="13">
    <location>
        <begin position="51"/>
        <end position="75"/>
    </location>
</feature>
<evidence type="ECO:0000256" key="1">
    <source>
        <dbReference type="ARBA" id="ARBA00001970"/>
    </source>
</evidence>
<keyword evidence="11 13" id="KW-0472">Membrane</keyword>
<evidence type="ECO:0000256" key="9">
    <source>
        <dbReference type="ARBA" id="ARBA00022989"/>
    </source>
</evidence>
<reference evidence="16" key="1">
    <citation type="journal article" date="2019" name="Int. J. Syst. Evol. Microbiol.">
        <title>The Global Catalogue of Microorganisms (GCM) 10K type strain sequencing project: providing services to taxonomists for standard genome sequencing and annotation.</title>
        <authorList>
            <consortium name="The Broad Institute Genomics Platform"/>
            <consortium name="The Broad Institute Genome Sequencing Center for Infectious Disease"/>
            <person name="Wu L."/>
            <person name="Ma J."/>
        </authorList>
    </citation>
    <scope>NUCLEOTIDE SEQUENCE [LARGE SCALE GENOMIC DNA]</scope>
    <source>
        <strain evidence="16">JCM 18015</strain>
    </source>
</reference>
<evidence type="ECO:0000313" key="15">
    <source>
        <dbReference type="EMBL" id="GAA5064950.1"/>
    </source>
</evidence>
<evidence type="ECO:0000256" key="8">
    <source>
        <dbReference type="ARBA" id="ARBA00022982"/>
    </source>
</evidence>
<feature type="transmembrane region" description="Helical" evidence="13">
    <location>
        <begin position="21"/>
        <end position="39"/>
    </location>
</feature>
<organism evidence="15 16">
    <name type="scientific">[Roseibacterium] beibuensis</name>
    <dbReference type="NCBI Taxonomy" id="1193142"/>
    <lineage>
        <taxon>Bacteria</taxon>
        <taxon>Pseudomonadati</taxon>
        <taxon>Pseudomonadota</taxon>
        <taxon>Alphaproteobacteria</taxon>
        <taxon>Rhodobacterales</taxon>
        <taxon>Roseobacteraceae</taxon>
        <taxon>Roseicyclus</taxon>
    </lineage>
</organism>
<keyword evidence="8" id="KW-0249">Electron transport</keyword>
<proteinExistence type="inferred from homology"/>
<keyword evidence="10" id="KW-0408">Iron</keyword>
<protein>
    <submittedName>
        <fullName evidence="15">Cytochrome b</fullName>
    </submittedName>
</protein>
<gene>
    <name evidence="15" type="ORF">GCM10023209_01980</name>
</gene>